<dbReference type="GO" id="GO:0006431">
    <property type="term" value="P:methionyl-tRNA aminoacylation"/>
    <property type="evidence" value="ECO:0007669"/>
    <property type="project" value="UniProtKB-UniRule"/>
</dbReference>
<evidence type="ECO:0000256" key="4">
    <source>
        <dbReference type="ARBA" id="ARBA00022490"/>
    </source>
</evidence>
<reference evidence="13 14" key="1">
    <citation type="journal article" date="2010" name="Stand. Genomic Sci.">
        <title>Complete genome sequence of Arcanobacterium haemolyticum type strain (11018).</title>
        <authorList>
            <person name="Yasawong M."/>
            <person name="Teshima H."/>
            <person name="Lapidus A."/>
            <person name="Nolan M."/>
            <person name="Lucas S."/>
            <person name="Glavina Del Rio T."/>
            <person name="Tice H."/>
            <person name="Cheng J."/>
            <person name="Bruce D."/>
            <person name="Detter C."/>
            <person name="Tapia R."/>
            <person name="Han C."/>
            <person name="Goodwin L."/>
            <person name="Pitluck S."/>
            <person name="Liolios K."/>
            <person name="Ivanova N."/>
            <person name="Mavromatis K."/>
            <person name="Mikhailova N."/>
            <person name="Pati A."/>
            <person name="Chen A."/>
            <person name="Palaniappan K."/>
            <person name="Land M."/>
            <person name="Hauser L."/>
            <person name="Chang Y."/>
            <person name="Jeffries C."/>
            <person name="Rohde M."/>
            <person name="Sikorski J."/>
            <person name="Pukall R."/>
            <person name="Goker M."/>
            <person name="Woyke T."/>
            <person name="Bristow J."/>
            <person name="Eisen J."/>
            <person name="Markowitz V."/>
            <person name="Hugenholtz P."/>
            <person name="Kyrpides N."/>
            <person name="Klenk H."/>
        </authorList>
    </citation>
    <scope>NUCLEOTIDE SEQUENCE [LARGE SCALE GENOMIC DNA]</scope>
    <source>
        <strain evidence="14">ATCC 9345 / DSM 20595 / CCUG 17215 / LMG 16163 / NBRC 15585 / NCTC 8452 / 11018</strain>
    </source>
</reference>
<feature type="binding site" evidence="11">
    <location>
        <position position="142"/>
    </location>
    <ligand>
        <name>Zn(2+)</name>
        <dbReference type="ChEBI" id="CHEBI:29105"/>
    </ligand>
</feature>
<evidence type="ECO:0000256" key="2">
    <source>
        <dbReference type="ARBA" id="ARBA00004496"/>
    </source>
</evidence>
<evidence type="ECO:0000256" key="9">
    <source>
        <dbReference type="ARBA" id="ARBA00023146"/>
    </source>
</evidence>
<evidence type="ECO:0000256" key="10">
    <source>
        <dbReference type="ARBA" id="ARBA00047364"/>
    </source>
</evidence>
<dbReference type="Gene3D" id="3.40.50.620">
    <property type="entry name" value="HUPs"/>
    <property type="match status" value="1"/>
</dbReference>
<evidence type="ECO:0000313" key="14">
    <source>
        <dbReference type="Proteomes" id="UP000000376"/>
    </source>
</evidence>
<evidence type="ECO:0000256" key="1">
    <source>
        <dbReference type="ARBA" id="ARBA00003314"/>
    </source>
</evidence>
<dbReference type="OrthoDB" id="9810191at2"/>
<organism evidence="13 14">
    <name type="scientific">Arcanobacterium haemolyticum (strain ATCC 9345 / DSM 20595 / CCM 5947 / CCUG 17215 / LMG 16163 / NBRC 15585 / NCTC 8452 / 11018)</name>
    <dbReference type="NCBI Taxonomy" id="644284"/>
    <lineage>
        <taxon>Bacteria</taxon>
        <taxon>Bacillati</taxon>
        <taxon>Actinomycetota</taxon>
        <taxon>Actinomycetes</taxon>
        <taxon>Actinomycetales</taxon>
        <taxon>Actinomycetaceae</taxon>
        <taxon>Arcanobacterium</taxon>
    </lineage>
</organism>
<comment type="subcellular location">
    <subcellularLocation>
        <location evidence="2 11">Cytoplasm</location>
    </subcellularLocation>
</comment>
<dbReference type="InterPro" id="IPR009080">
    <property type="entry name" value="tRNAsynth_Ia_anticodon-bd"/>
</dbReference>
<dbReference type="SUPFAM" id="SSF57770">
    <property type="entry name" value="Methionyl-tRNA synthetase (MetRS), Zn-domain"/>
    <property type="match status" value="1"/>
</dbReference>
<evidence type="ECO:0000256" key="5">
    <source>
        <dbReference type="ARBA" id="ARBA00022598"/>
    </source>
</evidence>
<feature type="binding site" evidence="11">
    <location>
        <position position="155"/>
    </location>
    <ligand>
        <name>Zn(2+)</name>
        <dbReference type="ChEBI" id="CHEBI:29105"/>
    </ligand>
</feature>
<dbReference type="Pfam" id="PF09334">
    <property type="entry name" value="tRNA-synt_1g"/>
    <property type="match status" value="1"/>
</dbReference>
<dbReference type="GO" id="GO:0005524">
    <property type="term" value="F:ATP binding"/>
    <property type="evidence" value="ECO:0007669"/>
    <property type="project" value="UniProtKB-UniRule"/>
</dbReference>
<proteinExistence type="inferred from homology"/>
<evidence type="ECO:0000256" key="8">
    <source>
        <dbReference type="ARBA" id="ARBA00022917"/>
    </source>
</evidence>
<dbReference type="EMBL" id="CP002045">
    <property type="protein sequence ID" value="ADH93281.1"/>
    <property type="molecule type" value="Genomic_DNA"/>
</dbReference>
<dbReference type="STRING" id="644284.Arch_1594"/>
<evidence type="ECO:0000259" key="12">
    <source>
        <dbReference type="Pfam" id="PF09334"/>
    </source>
</evidence>
<keyword evidence="9 11" id="KW-0030">Aminoacyl-tRNA synthetase</keyword>
<dbReference type="AlphaFoldDB" id="D7BKV1"/>
<dbReference type="InterPro" id="IPR029038">
    <property type="entry name" value="MetRS_Zn"/>
</dbReference>
<dbReference type="GO" id="GO:0004825">
    <property type="term" value="F:methionine-tRNA ligase activity"/>
    <property type="evidence" value="ECO:0007669"/>
    <property type="project" value="UniProtKB-UniRule"/>
</dbReference>
<dbReference type="KEGG" id="ahe:Arch_1594"/>
<dbReference type="PRINTS" id="PR01041">
    <property type="entry name" value="TRNASYNTHMET"/>
</dbReference>
<keyword evidence="11" id="KW-0862">Zinc</keyword>
<dbReference type="Gene3D" id="1.10.730.10">
    <property type="entry name" value="Isoleucyl-tRNA Synthetase, Domain 1"/>
    <property type="match status" value="1"/>
</dbReference>
<dbReference type="InterPro" id="IPR041872">
    <property type="entry name" value="Anticodon_Met"/>
</dbReference>
<dbReference type="CDD" id="cd00814">
    <property type="entry name" value="MetRS_core"/>
    <property type="match status" value="1"/>
</dbReference>
<feature type="binding site" evidence="11">
    <location>
        <position position="158"/>
    </location>
    <ligand>
        <name>Zn(2+)</name>
        <dbReference type="ChEBI" id="CHEBI:29105"/>
    </ligand>
</feature>
<feature type="binding site" evidence="11">
    <location>
        <position position="355"/>
    </location>
    <ligand>
        <name>ATP</name>
        <dbReference type="ChEBI" id="CHEBI:30616"/>
    </ligand>
</feature>
<keyword evidence="11" id="KW-0479">Metal-binding</keyword>
<dbReference type="SUPFAM" id="SSF52374">
    <property type="entry name" value="Nucleotidylyl transferase"/>
    <property type="match status" value="1"/>
</dbReference>
<comment type="cofactor">
    <cofactor evidence="11">
        <name>Zn(2+)</name>
        <dbReference type="ChEBI" id="CHEBI:29105"/>
    </cofactor>
    <text evidence="11">Binds 1 zinc ion per subunit.</text>
</comment>
<dbReference type="SUPFAM" id="SSF47323">
    <property type="entry name" value="Anticodon-binding domain of a subclass of class I aminoacyl-tRNA synthetases"/>
    <property type="match status" value="1"/>
</dbReference>
<comment type="similarity">
    <text evidence="3 11">Belongs to the class-I aminoacyl-tRNA synthetase family. MetG type 1 subfamily.</text>
</comment>
<feature type="short sequence motif" description="'HIGH' region" evidence="11">
    <location>
        <begin position="10"/>
        <end position="20"/>
    </location>
</feature>
<dbReference type="InterPro" id="IPR014758">
    <property type="entry name" value="Met-tRNA_synth"/>
</dbReference>
<name>D7BKV1_ARCHD</name>
<dbReference type="PANTHER" id="PTHR45765">
    <property type="entry name" value="METHIONINE--TRNA LIGASE"/>
    <property type="match status" value="1"/>
</dbReference>
<evidence type="ECO:0000313" key="13">
    <source>
        <dbReference type="EMBL" id="ADH93281.1"/>
    </source>
</evidence>
<dbReference type="EC" id="6.1.1.10" evidence="11"/>
<evidence type="ECO:0000256" key="7">
    <source>
        <dbReference type="ARBA" id="ARBA00022840"/>
    </source>
</evidence>
<feature type="binding site" evidence="11">
    <location>
        <position position="145"/>
    </location>
    <ligand>
        <name>Zn(2+)</name>
        <dbReference type="ChEBI" id="CHEBI:29105"/>
    </ligand>
</feature>
<protein>
    <recommendedName>
        <fullName evidence="11">Methionine--tRNA ligase</fullName>
        <ecNumber evidence="11">6.1.1.10</ecNumber>
    </recommendedName>
    <alternativeName>
        <fullName evidence="11">Methionyl-tRNA synthetase</fullName>
        <shortName evidence="11">MetRS</shortName>
    </alternativeName>
</protein>
<dbReference type="Proteomes" id="UP000000376">
    <property type="component" value="Chromosome"/>
</dbReference>
<feature type="domain" description="Methionyl/Leucyl tRNA synthetase" evidence="12">
    <location>
        <begin position="6"/>
        <end position="415"/>
    </location>
</feature>
<accession>D7BKV1</accession>
<sequence length="601" mass="66250">MKILSAVAWPYANGPRHIGHVAGFGVPSDVFSRYMRMAGHDVLMVSGTDEHGTPILVAADKEGVTPQQLADKNNRIIAEDLVNLGLSYDLFTRTTTQNHVDVVQHLFEGCRDNGYMIVEEQLVAIDPKTGNTLPDRFIEGTCPICGAAGARGDQCDACGNQLDPQDLIDPVSKVSGLAPNFTSTEHYFLDLPALADALGSWLDEVEEDGKWRPNVISFSKHLLDDVRPRAMSRDISWGIPVPGWEDKPNKRLYVWFDAVVGYLSASIEWARRRAAAGEGSPEDWREWWTNPEALSYYFMGKDNIVFHSQIWPAELLAYNGTGSKGGQARDFGTLNLPTQVVASEFLTMEGKKFSSSKNVVIYVRDVLSRYQADALRYFISIAGPETSDSDFTWSEFVRRNNSELVAAWGNLVNRTGAMIAKNFGEIPTPGESEQIDTDLLDAVRGGFDTVGGLIGAHQQRAALTEIMRLVGEANTYVTRTEPFKLKAPEQRERLATVLNTLVQAVSDLNTMMSVFLPHSSNAIDQVLGGAGDIAPMPHLVEVTDLDTDYPYPIITGDYSSVRAWEPRDVVPGTPIAKPKPVFAKLDESVIAEELERLGIIE</sequence>
<gene>
    <name evidence="11" type="primary">metG</name>
    <name evidence="13" type="ordered locus">Arch_1594</name>
</gene>
<dbReference type="InterPro" id="IPR023458">
    <property type="entry name" value="Met-tRNA_ligase_1"/>
</dbReference>
<dbReference type="HAMAP" id="MF_00098">
    <property type="entry name" value="Met_tRNA_synth_type1"/>
    <property type="match status" value="1"/>
</dbReference>
<feature type="short sequence motif" description="'KMSKS' region" evidence="11">
    <location>
        <begin position="352"/>
        <end position="356"/>
    </location>
</feature>
<comment type="catalytic activity">
    <reaction evidence="10 11">
        <text>tRNA(Met) + L-methionine + ATP = L-methionyl-tRNA(Met) + AMP + diphosphate</text>
        <dbReference type="Rhea" id="RHEA:13481"/>
        <dbReference type="Rhea" id="RHEA-COMP:9667"/>
        <dbReference type="Rhea" id="RHEA-COMP:9698"/>
        <dbReference type="ChEBI" id="CHEBI:30616"/>
        <dbReference type="ChEBI" id="CHEBI:33019"/>
        <dbReference type="ChEBI" id="CHEBI:57844"/>
        <dbReference type="ChEBI" id="CHEBI:78442"/>
        <dbReference type="ChEBI" id="CHEBI:78530"/>
        <dbReference type="ChEBI" id="CHEBI:456215"/>
        <dbReference type="EC" id="6.1.1.10"/>
    </reaction>
</comment>
<keyword evidence="4 11" id="KW-0963">Cytoplasm</keyword>
<dbReference type="Gene3D" id="2.20.28.20">
    <property type="entry name" value="Methionyl-tRNA synthetase, Zn-domain"/>
    <property type="match status" value="1"/>
</dbReference>
<keyword evidence="8 11" id="KW-0648">Protein biosynthesis</keyword>
<dbReference type="FunFam" id="2.20.28.20:FF:000001">
    <property type="entry name" value="Methionine--tRNA ligase"/>
    <property type="match status" value="1"/>
</dbReference>
<dbReference type="GO" id="GO:0005829">
    <property type="term" value="C:cytosol"/>
    <property type="evidence" value="ECO:0007669"/>
    <property type="project" value="TreeGrafter"/>
</dbReference>
<comment type="subunit">
    <text evidence="11">Monomer.</text>
</comment>
<dbReference type="HOGENOM" id="CLU_009710_1_2_11"/>
<dbReference type="GO" id="GO:0046872">
    <property type="term" value="F:metal ion binding"/>
    <property type="evidence" value="ECO:0007669"/>
    <property type="project" value="UniProtKB-KW"/>
</dbReference>
<keyword evidence="14" id="KW-1185">Reference proteome</keyword>
<keyword evidence="7 11" id="KW-0067">ATP-binding</keyword>
<dbReference type="InterPro" id="IPR015413">
    <property type="entry name" value="Methionyl/Leucyl_tRNA_Synth"/>
</dbReference>
<evidence type="ECO:0000256" key="6">
    <source>
        <dbReference type="ARBA" id="ARBA00022741"/>
    </source>
</evidence>
<keyword evidence="5 11" id="KW-0436">Ligase</keyword>
<dbReference type="CDD" id="cd07957">
    <property type="entry name" value="Anticodon_Ia_Met"/>
    <property type="match status" value="1"/>
</dbReference>
<evidence type="ECO:0000256" key="3">
    <source>
        <dbReference type="ARBA" id="ARBA00008258"/>
    </source>
</evidence>
<dbReference type="InterPro" id="IPR033911">
    <property type="entry name" value="MetRS_core"/>
</dbReference>
<dbReference type="NCBIfam" id="TIGR00398">
    <property type="entry name" value="metG"/>
    <property type="match status" value="1"/>
</dbReference>
<dbReference type="PANTHER" id="PTHR45765:SF1">
    <property type="entry name" value="METHIONINE--TRNA LIGASE, CYTOPLASMIC"/>
    <property type="match status" value="1"/>
</dbReference>
<dbReference type="RefSeq" id="WP_013170769.1">
    <property type="nucleotide sequence ID" value="NC_014218.1"/>
</dbReference>
<evidence type="ECO:0000256" key="11">
    <source>
        <dbReference type="HAMAP-Rule" id="MF_00098"/>
    </source>
</evidence>
<dbReference type="eggNOG" id="COG0143">
    <property type="taxonomic scope" value="Bacteria"/>
</dbReference>
<comment type="function">
    <text evidence="1 11">Is required not only for elongation of protein synthesis but also for the initiation of all mRNA translation through initiator tRNA(fMet) aminoacylation.</text>
</comment>
<dbReference type="InterPro" id="IPR014729">
    <property type="entry name" value="Rossmann-like_a/b/a_fold"/>
</dbReference>
<keyword evidence="6 11" id="KW-0547">Nucleotide-binding</keyword>